<dbReference type="InterPro" id="IPR008547">
    <property type="entry name" value="DUF829_TMEM53"/>
</dbReference>
<evidence type="ECO:0000256" key="1">
    <source>
        <dbReference type="ARBA" id="ARBA00007387"/>
    </source>
</evidence>
<dbReference type="InterPro" id="IPR029058">
    <property type="entry name" value="AB_hydrolase_fold"/>
</dbReference>
<name>A0A165I556_9BASI</name>
<keyword evidence="4" id="KW-0472">Membrane</keyword>
<dbReference type="PANTHER" id="PTHR12265:SF30">
    <property type="entry name" value="TRANSMEMBRANE PROTEIN 53"/>
    <property type="match status" value="1"/>
</dbReference>
<evidence type="ECO:0000256" key="3">
    <source>
        <dbReference type="ARBA" id="ARBA00022989"/>
    </source>
</evidence>
<dbReference type="AlphaFoldDB" id="A0A165I556"/>
<keyword evidence="2" id="KW-0812">Transmembrane</keyword>
<evidence type="ECO:0000256" key="4">
    <source>
        <dbReference type="ARBA" id="ARBA00023136"/>
    </source>
</evidence>
<evidence type="ECO:0000256" key="2">
    <source>
        <dbReference type="ARBA" id="ARBA00022692"/>
    </source>
</evidence>
<keyword evidence="8" id="KW-1185">Reference proteome</keyword>
<dbReference type="SUPFAM" id="SSF53474">
    <property type="entry name" value="alpha/beta-Hydrolases"/>
    <property type="match status" value="1"/>
</dbReference>
<sequence length="232" mass="24947">MGVVVQLLREEGVDVDGSGSGSGSGEEGGGRPLLVHTFSNGGCLSLISLARRVLLSRPAPSASAAPAIPALALVYDSCPAPITTRSGADAFSMVFRAPWARWCAWYAIYALLGVMRGVNRLLGFPDSAGRMQDDLLDPALLPAGAPRVYIYGKDDAIIPYKSVEEMIAREREEGKRVGRKVQGERYEGTAHVAHVRGGEGRYWAAVGRVWKEGWEVRHKTLQGPTSEQQAGE</sequence>
<dbReference type="Pfam" id="PF05705">
    <property type="entry name" value="DUF829"/>
    <property type="match status" value="1"/>
</dbReference>
<evidence type="ECO:0000256" key="6">
    <source>
        <dbReference type="ARBA" id="ARBA00034303"/>
    </source>
</evidence>
<comment type="subcellular location">
    <subcellularLocation>
        <location evidence="6">Nucleus outer membrane</location>
        <topology evidence="6">Single-pass membrane protein</topology>
    </subcellularLocation>
</comment>
<dbReference type="GO" id="GO:0005640">
    <property type="term" value="C:nuclear outer membrane"/>
    <property type="evidence" value="ECO:0007669"/>
    <property type="project" value="UniProtKB-SubCell"/>
</dbReference>
<evidence type="ECO:0000256" key="5">
    <source>
        <dbReference type="ARBA" id="ARBA00023242"/>
    </source>
</evidence>
<dbReference type="PANTHER" id="PTHR12265">
    <property type="entry name" value="TRANSMEMBRANE PROTEIN 53"/>
    <property type="match status" value="1"/>
</dbReference>
<dbReference type="OrthoDB" id="77878at2759"/>
<proteinExistence type="inferred from homology"/>
<organism evidence="7 8">
    <name type="scientific">Calocera cornea HHB12733</name>
    <dbReference type="NCBI Taxonomy" id="1353952"/>
    <lineage>
        <taxon>Eukaryota</taxon>
        <taxon>Fungi</taxon>
        <taxon>Dikarya</taxon>
        <taxon>Basidiomycota</taxon>
        <taxon>Agaricomycotina</taxon>
        <taxon>Dacrymycetes</taxon>
        <taxon>Dacrymycetales</taxon>
        <taxon>Dacrymycetaceae</taxon>
        <taxon>Calocera</taxon>
    </lineage>
</organism>
<dbReference type="EMBL" id="KV423933">
    <property type="protein sequence ID" value="KZT60145.1"/>
    <property type="molecule type" value="Genomic_DNA"/>
</dbReference>
<gene>
    <name evidence="7" type="ORF">CALCODRAFT_492706</name>
</gene>
<dbReference type="Proteomes" id="UP000076842">
    <property type="component" value="Unassembled WGS sequence"/>
</dbReference>
<evidence type="ECO:0000313" key="7">
    <source>
        <dbReference type="EMBL" id="KZT60145.1"/>
    </source>
</evidence>
<evidence type="ECO:0000313" key="8">
    <source>
        <dbReference type="Proteomes" id="UP000076842"/>
    </source>
</evidence>
<evidence type="ECO:0008006" key="9">
    <source>
        <dbReference type="Google" id="ProtNLM"/>
    </source>
</evidence>
<accession>A0A165I556</accession>
<dbReference type="InParanoid" id="A0A165I556"/>
<protein>
    <recommendedName>
        <fullName evidence="9">DUF829-domain-containing protein</fullName>
    </recommendedName>
</protein>
<reference evidence="7 8" key="1">
    <citation type="journal article" date="2016" name="Mol. Biol. Evol.">
        <title>Comparative Genomics of Early-Diverging Mushroom-Forming Fungi Provides Insights into the Origins of Lignocellulose Decay Capabilities.</title>
        <authorList>
            <person name="Nagy L.G."/>
            <person name="Riley R."/>
            <person name="Tritt A."/>
            <person name="Adam C."/>
            <person name="Daum C."/>
            <person name="Floudas D."/>
            <person name="Sun H."/>
            <person name="Yadav J.S."/>
            <person name="Pangilinan J."/>
            <person name="Larsson K.H."/>
            <person name="Matsuura K."/>
            <person name="Barry K."/>
            <person name="Labutti K."/>
            <person name="Kuo R."/>
            <person name="Ohm R.A."/>
            <person name="Bhattacharya S.S."/>
            <person name="Shirouzu T."/>
            <person name="Yoshinaga Y."/>
            <person name="Martin F.M."/>
            <person name="Grigoriev I.V."/>
            <person name="Hibbett D.S."/>
        </authorList>
    </citation>
    <scope>NUCLEOTIDE SEQUENCE [LARGE SCALE GENOMIC DNA]</scope>
    <source>
        <strain evidence="7 8">HHB12733</strain>
    </source>
</reference>
<comment type="similarity">
    <text evidence="1">Belongs to the TMEM53 family.</text>
</comment>
<keyword evidence="5" id="KW-0539">Nucleus</keyword>
<keyword evidence="3" id="KW-1133">Transmembrane helix</keyword>